<organism evidence="7">
    <name type="scientific">Phakopsora pachyrhizi</name>
    <name type="common">Asian soybean rust disease fungus</name>
    <dbReference type="NCBI Taxonomy" id="170000"/>
    <lineage>
        <taxon>Eukaryota</taxon>
        <taxon>Fungi</taxon>
        <taxon>Dikarya</taxon>
        <taxon>Basidiomycota</taxon>
        <taxon>Pucciniomycotina</taxon>
        <taxon>Pucciniomycetes</taxon>
        <taxon>Pucciniales</taxon>
        <taxon>Phakopsoraceae</taxon>
        <taxon>Phakopsora</taxon>
    </lineage>
</organism>
<evidence type="ECO:0000256" key="3">
    <source>
        <dbReference type="ARBA" id="ARBA00022989"/>
    </source>
</evidence>
<feature type="compositionally biased region" description="Polar residues" evidence="5">
    <location>
        <begin position="72"/>
        <end position="89"/>
    </location>
</feature>
<name>A0A0S1MIT2_PHAPC</name>
<accession>A0A0S1MIT2</accession>
<dbReference type="InterPro" id="IPR029020">
    <property type="entry name" value="Ammonium/urea_transptr"/>
</dbReference>
<feature type="region of interest" description="Disordered" evidence="5">
    <location>
        <begin position="60"/>
        <end position="109"/>
    </location>
</feature>
<protein>
    <submittedName>
        <fullName evidence="7">Ammonium transporter 1</fullName>
    </submittedName>
</protein>
<comment type="subcellular location">
    <subcellularLocation>
        <location evidence="1">Membrane</location>
        <topology evidence="1">Multi-pass membrane protein</topology>
    </subcellularLocation>
</comment>
<dbReference type="EMBL" id="KT246718">
    <property type="protein sequence ID" value="ALL40809.1"/>
    <property type="molecule type" value="mRNA"/>
</dbReference>
<dbReference type="AlphaFoldDB" id="A0A0S1MIT2"/>
<feature type="chain" id="PRO_5006589118" evidence="6">
    <location>
        <begin position="18"/>
        <end position="109"/>
    </location>
</feature>
<dbReference type="GO" id="GO:0016020">
    <property type="term" value="C:membrane"/>
    <property type="evidence" value="ECO:0007669"/>
    <property type="project" value="UniProtKB-SubCell"/>
</dbReference>
<evidence type="ECO:0000256" key="5">
    <source>
        <dbReference type="SAM" id="MobiDB-lite"/>
    </source>
</evidence>
<feature type="compositionally biased region" description="Basic and acidic residues" evidence="5">
    <location>
        <begin position="60"/>
        <end position="71"/>
    </location>
</feature>
<feature type="signal peptide" evidence="6">
    <location>
        <begin position="1"/>
        <end position="17"/>
    </location>
</feature>
<reference evidence="7" key="1">
    <citation type="submission" date="2015-07" db="EMBL/GenBank/DDBJ databases">
        <title>Elucidating the P. pachyrhizi secretome and potential effectors.</title>
        <authorList>
            <person name="de Carvalho M.C.C.G."/>
            <person name="Nascimento L.C."/>
            <person name="Darben L.M."/>
            <person name="Polizel-Podanosqui A.M."/>
            <person name="Lopes-Caitar V.S."/>
            <person name="Rocha C.S."/>
            <person name="Qi M."/>
            <person name="Carazolle M."/>
            <person name="Kuwahara M.K."/>
            <person name="Pereira G.A.G."/>
            <person name="Abdelnoor R.V."/>
            <person name="Whitham S.A."/>
            <person name="Marcelino-Guimaraes F.C."/>
        </authorList>
    </citation>
    <scope>NUCLEOTIDE SEQUENCE</scope>
</reference>
<dbReference type="Gene3D" id="1.10.3430.10">
    <property type="entry name" value="Ammonium transporter AmtB like domains"/>
    <property type="match status" value="1"/>
</dbReference>
<evidence type="ECO:0000256" key="4">
    <source>
        <dbReference type="ARBA" id="ARBA00023136"/>
    </source>
</evidence>
<proteinExistence type="evidence at transcript level"/>
<evidence type="ECO:0000256" key="6">
    <source>
        <dbReference type="SAM" id="SignalP"/>
    </source>
</evidence>
<keyword evidence="6" id="KW-0732">Signal</keyword>
<evidence type="ECO:0000313" key="7">
    <source>
        <dbReference type="EMBL" id="ALL40809.1"/>
    </source>
</evidence>
<keyword evidence="4" id="KW-0472">Membrane</keyword>
<evidence type="ECO:0000256" key="2">
    <source>
        <dbReference type="ARBA" id="ARBA00022692"/>
    </source>
</evidence>
<sequence>MGYSFVVTVVILVALNAVPTLRLRASSEAEIIGVDEHDLGECAYDYAFLERDLENMDYHDELRSLSKDHSTDQGATNQHKQYSPSSTQRNEAERPNYVAGNERDISKVQ</sequence>
<keyword evidence="3" id="KW-1133">Transmembrane helix</keyword>
<evidence type="ECO:0000256" key="1">
    <source>
        <dbReference type="ARBA" id="ARBA00004141"/>
    </source>
</evidence>
<keyword evidence="2" id="KW-0812">Transmembrane</keyword>